<feature type="transmembrane region" description="Helical" evidence="1">
    <location>
        <begin position="125"/>
        <end position="144"/>
    </location>
</feature>
<comment type="caution">
    <text evidence="2">The sequence shown here is derived from an EMBL/GenBank/DDBJ whole genome shotgun (WGS) entry which is preliminary data.</text>
</comment>
<dbReference type="PANTHER" id="PTHR34989:SF1">
    <property type="entry name" value="PROTEIN HDED"/>
    <property type="match status" value="1"/>
</dbReference>
<keyword evidence="1" id="KW-1133">Transmembrane helix</keyword>
<evidence type="ECO:0000313" key="2">
    <source>
        <dbReference type="EMBL" id="MFD2831373.1"/>
    </source>
</evidence>
<keyword evidence="1" id="KW-0812">Transmembrane</keyword>
<dbReference type="InterPro" id="IPR005325">
    <property type="entry name" value="DUF308_memb"/>
</dbReference>
<keyword evidence="3" id="KW-1185">Reference proteome</keyword>
<feature type="transmembrane region" description="Helical" evidence="1">
    <location>
        <begin position="67"/>
        <end position="86"/>
    </location>
</feature>
<dbReference type="RefSeq" id="WP_377775571.1">
    <property type="nucleotide sequence ID" value="NZ_JBHUOQ010000005.1"/>
</dbReference>
<protein>
    <submittedName>
        <fullName evidence="2">HdeD family acid-resistance protein</fullName>
    </submittedName>
</protein>
<feature type="transmembrane region" description="Helical" evidence="1">
    <location>
        <begin position="92"/>
        <end position="113"/>
    </location>
</feature>
<name>A0ABW5X1W1_9STAP</name>
<dbReference type="EMBL" id="JBHUOQ010000005">
    <property type="protein sequence ID" value="MFD2831373.1"/>
    <property type="molecule type" value="Genomic_DNA"/>
</dbReference>
<evidence type="ECO:0000313" key="3">
    <source>
        <dbReference type="Proteomes" id="UP001597519"/>
    </source>
</evidence>
<organism evidence="2 3">
    <name type="scientific">Corticicoccus populi</name>
    <dbReference type="NCBI Taxonomy" id="1812821"/>
    <lineage>
        <taxon>Bacteria</taxon>
        <taxon>Bacillati</taxon>
        <taxon>Bacillota</taxon>
        <taxon>Bacilli</taxon>
        <taxon>Bacillales</taxon>
        <taxon>Staphylococcaceae</taxon>
        <taxon>Corticicoccus</taxon>
    </lineage>
</organism>
<dbReference type="Pfam" id="PF03729">
    <property type="entry name" value="DUF308"/>
    <property type="match status" value="2"/>
</dbReference>
<evidence type="ECO:0000256" key="1">
    <source>
        <dbReference type="SAM" id="Phobius"/>
    </source>
</evidence>
<sequence length="175" mass="19228">MPGEGKRFDWGSLILGVIFIIVALLSFSNPGSSVMAVVIIFGIVAILKGIFELTVRRRLKPYTGQGSTMLIITGVLDILIGIFMLFNVQFGMIAVAVLFAFWIILDSVFMLITSSYIKEFNRNRFWFTVILGVIGLLIGIVLLFNPLSGVVSIAFIIGIFFMIAGIGHILEAFDS</sequence>
<feature type="transmembrane region" description="Helical" evidence="1">
    <location>
        <begin position="150"/>
        <end position="170"/>
    </location>
</feature>
<dbReference type="PANTHER" id="PTHR34989">
    <property type="entry name" value="PROTEIN HDED"/>
    <property type="match status" value="1"/>
</dbReference>
<dbReference type="Proteomes" id="UP001597519">
    <property type="component" value="Unassembled WGS sequence"/>
</dbReference>
<reference evidence="3" key="1">
    <citation type="journal article" date="2019" name="Int. J. Syst. Evol. Microbiol.">
        <title>The Global Catalogue of Microorganisms (GCM) 10K type strain sequencing project: providing services to taxonomists for standard genome sequencing and annotation.</title>
        <authorList>
            <consortium name="The Broad Institute Genomics Platform"/>
            <consortium name="The Broad Institute Genome Sequencing Center for Infectious Disease"/>
            <person name="Wu L."/>
            <person name="Ma J."/>
        </authorList>
    </citation>
    <scope>NUCLEOTIDE SEQUENCE [LARGE SCALE GENOMIC DNA]</scope>
    <source>
        <strain evidence="3">KCTC 33575</strain>
    </source>
</reference>
<proteinExistence type="predicted"/>
<accession>A0ABW5X1W1</accession>
<feature type="transmembrane region" description="Helical" evidence="1">
    <location>
        <begin position="12"/>
        <end position="28"/>
    </location>
</feature>
<dbReference type="InterPro" id="IPR052712">
    <property type="entry name" value="Acid_resist_chaperone_HdeD"/>
</dbReference>
<feature type="transmembrane region" description="Helical" evidence="1">
    <location>
        <begin position="34"/>
        <end position="55"/>
    </location>
</feature>
<gene>
    <name evidence="2" type="ORF">ACFSX4_12935</name>
</gene>
<keyword evidence="1" id="KW-0472">Membrane</keyword>